<evidence type="ECO:0000256" key="1">
    <source>
        <dbReference type="SAM" id="Coils"/>
    </source>
</evidence>
<keyword evidence="3" id="KW-1185">Reference proteome</keyword>
<keyword evidence="2" id="KW-0282">Flagellum</keyword>
<reference evidence="2 3" key="1">
    <citation type="submission" date="2018-03" db="EMBL/GenBank/DDBJ databases">
        <title>Genome sequencing of Phreatobacter sp.</title>
        <authorList>
            <person name="Kim S.-J."/>
            <person name="Heo J."/>
            <person name="Kwon S.-W."/>
        </authorList>
    </citation>
    <scope>NUCLEOTIDE SEQUENCE [LARGE SCALE GENOMIC DNA]</scope>
    <source>
        <strain evidence="2 3">S-12</strain>
    </source>
</reference>
<protein>
    <submittedName>
        <fullName evidence="2">Flagellar protein FlgN</fullName>
    </submittedName>
</protein>
<keyword evidence="2" id="KW-0966">Cell projection</keyword>
<dbReference type="Proteomes" id="UP000237889">
    <property type="component" value="Chromosome"/>
</dbReference>
<feature type="coiled-coil region" evidence="1">
    <location>
        <begin position="89"/>
        <end position="116"/>
    </location>
</feature>
<sequence length="149" mass="16667">MTSLTPDQIDAMVIRIVTLIDAMTEVIREENALLAEGVPASRTEAVGRKASLAAELEQWTLAVRERKLRLEQADPELRGWMKRRGADLQAEMNENVTRLEAAIQASRRRIEAVMRAMREQVTDRGGYQANGRMTAHVRPATAGMQGRLV</sequence>
<proteinExistence type="predicted"/>
<evidence type="ECO:0000313" key="3">
    <source>
        <dbReference type="Proteomes" id="UP000237889"/>
    </source>
</evidence>
<dbReference type="EMBL" id="CP027668">
    <property type="protein sequence ID" value="AVO45953.1"/>
    <property type="molecule type" value="Genomic_DNA"/>
</dbReference>
<keyword evidence="2" id="KW-0969">Cilium</keyword>
<keyword evidence="1" id="KW-0175">Coiled coil</keyword>
<dbReference type="OrthoDB" id="7676871at2"/>
<dbReference type="AlphaFoldDB" id="A0A2S0NDH1"/>
<accession>A0A2S0NDH1</accession>
<evidence type="ECO:0000313" key="2">
    <source>
        <dbReference type="EMBL" id="AVO45953.1"/>
    </source>
</evidence>
<gene>
    <name evidence="2" type="ORF">C6569_13215</name>
</gene>
<dbReference type="KEGG" id="phr:C6569_13215"/>
<organism evidence="2 3">
    <name type="scientific">Phreatobacter cathodiphilus</name>
    <dbReference type="NCBI Taxonomy" id="1868589"/>
    <lineage>
        <taxon>Bacteria</taxon>
        <taxon>Pseudomonadati</taxon>
        <taxon>Pseudomonadota</taxon>
        <taxon>Alphaproteobacteria</taxon>
        <taxon>Hyphomicrobiales</taxon>
        <taxon>Phreatobacteraceae</taxon>
        <taxon>Phreatobacter</taxon>
    </lineage>
</organism>
<dbReference type="RefSeq" id="WP_106749294.1">
    <property type="nucleotide sequence ID" value="NZ_CP027668.1"/>
</dbReference>
<name>A0A2S0NDH1_9HYPH</name>